<dbReference type="PANTHER" id="PTHR43088">
    <property type="entry name" value="SUBUNIT OF PYRUVATE:FLAVODOXIN OXIDOREDUCTASE-RELATED"/>
    <property type="match status" value="1"/>
</dbReference>
<feature type="compositionally biased region" description="Basic residues" evidence="2">
    <location>
        <begin position="8"/>
        <end position="20"/>
    </location>
</feature>
<gene>
    <name evidence="5" type="ORF">FAK_16040</name>
</gene>
<dbReference type="AlphaFoldDB" id="A0AAU9EBN1"/>
<evidence type="ECO:0000313" key="5">
    <source>
        <dbReference type="EMBL" id="BEQ14538.1"/>
    </source>
</evidence>
<dbReference type="InterPro" id="IPR029061">
    <property type="entry name" value="THDP-binding"/>
</dbReference>
<organism evidence="5 6">
    <name type="scientific">Desulfoferula mesophila</name>
    <dbReference type="NCBI Taxonomy" id="3058419"/>
    <lineage>
        <taxon>Bacteria</taxon>
        <taxon>Pseudomonadati</taxon>
        <taxon>Thermodesulfobacteriota</taxon>
        <taxon>Desulfarculia</taxon>
        <taxon>Desulfarculales</taxon>
        <taxon>Desulfarculaceae</taxon>
        <taxon>Desulfoferula</taxon>
    </lineage>
</organism>
<keyword evidence="1" id="KW-0560">Oxidoreductase</keyword>
<dbReference type="Gene3D" id="3.40.50.920">
    <property type="match status" value="1"/>
</dbReference>
<dbReference type="SUPFAM" id="SSF52518">
    <property type="entry name" value="Thiamin diphosphate-binding fold (THDP-binding)"/>
    <property type="match status" value="1"/>
</dbReference>
<evidence type="ECO:0000259" key="4">
    <source>
        <dbReference type="Pfam" id="PF17147"/>
    </source>
</evidence>
<dbReference type="InterPro" id="IPR009014">
    <property type="entry name" value="Transketo_C/PFOR_II"/>
</dbReference>
<keyword evidence="6" id="KW-1185">Reference proteome</keyword>
<evidence type="ECO:0000259" key="3">
    <source>
        <dbReference type="Pfam" id="PF01855"/>
    </source>
</evidence>
<dbReference type="PANTHER" id="PTHR43088:SF1">
    <property type="entry name" value="SUBUNIT OF PYRUVATE:FLAVODOXIN OXIDOREDUCTASE"/>
    <property type="match status" value="1"/>
</dbReference>
<proteinExistence type="predicted"/>
<evidence type="ECO:0000256" key="2">
    <source>
        <dbReference type="SAM" id="MobiDB-lite"/>
    </source>
</evidence>
<reference evidence="6" key="1">
    <citation type="journal article" date="2023" name="Arch. Microbiol.">
        <title>Desulfoferula mesophilus gen. nov. sp. nov., a mesophilic sulfate-reducing bacterium isolated from a brackish lake sediment.</title>
        <authorList>
            <person name="Watanabe T."/>
            <person name="Yabe T."/>
            <person name="Tsuji J.M."/>
            <person name="Fukui M."/>
        </authorList>
    </citation>
    <scope>NUCLEOTIDE SEQUENCE [LARGE SCALE GENOMIC DNA]</scope>
    <source>
        <strain evidence="6">12FAK</strain>
    </source>
</reference>
<feature type="domain" description="Pyruvate:ferredoxin oxidoreductase core" evidence="4">
    <location>
        <begin position="291"/>
        <end position="385"/>
    </location>
</feature>
<dbReference type="Pfam" id="PF17147">
    <property type="entry name" value="PFOR_II"/>
    <property type="match status" value="1"/>
</dbReference>
<feature type="domain" description="Pyruvate flavodoxin/ferredoxin oxidoreductase pyrimidine binding" evidence="3">
    <location>
        <begin position="33"/>
        <end position="259"/>
    </location>
</feature>
<feature type="region of interest" description="Disordered" evidence="2">
    <location>
        <begin position="1"/>
        <end position="21"/>
    </location>
</feature>
<name>A0AAU9EBN1_9BACT</name>
<dbReference type="Gene3D" id="3.40.50.970">
    <property type="match status" value="1"/>
</dbReference>
<sequence>MAAETTKPSRRPAKSARKGQSRLLQGNEAASLGALAAGCNFFAGYPITPASEITEYMSREMPVRGNPFIQMEDEIASIGACVGASLAGRKAMTATSGPGFSLMQENLGYAMIAEIPLVVVNVMRGGPSTGLPTNVAQGDVQQARWGTHGDHPAVVFCPSSVSECFELMVMAFNTAERFRTPVIFLADETVAHLREKVVLPAEGDLEVIDRRRPAVPPDWYVPYKTDGSLIPRLADLGEGYRYHVTGLVHDERGFPTRRADEVEPFYARLFGKISRHFDDLMLTKQYSLDDAEIVLISYGCTARSCRAAVRLGRERGIKLGLLQLLTLWPFPRQAVEAALTGRKAALVPELNMGQISREVKRVNDGRTQVIRHSKMDGTMITPEEILGRMREVA</sequence>
<dbReference type="NCBIfam" id="NF006412">
    <property type="entry name" value="PRK08659.1"/>
    <property type="match status" value="1"/>
</dbReference>
<dbReference type="RefSeq" id="WP_338606242.1">
    <property type="nucleotide sequence ID" value="NZ_AP028679.1"/>
</dbReference>
<dbReference type="GO" id="GO:0016491">
    <property type="term" value="F:oxidoreductase activity"/>
    <property type="evidence" value="ECO:0007669"/>
    <property type="project" value="UniProtKB-KW"/>
</dbReference>
<dbReference type="InterPro" id="IPR002880">
    <property type="entry name" value="Pyrv_Fd/Flavodoxin_OxRdtase_N"/>
</dbReference>
<evidence type="ECO:0000313" key="6">
    <source>
        <dbReference type="Proteomes" id="UP001366166"/>
    </source>
</evidence>
<dbReference type="Proteomes" id="UP001366166">
    <property type="component" value="Chromosome"/>
</dbReference>
<dbReference type="FunFam" id="3.40.50.970:FF:000022">
    <property type="entry name" value="2-oxoglutarate ferredoxin oxidoreductase alpha subunit"/>
    <property type="match status" value="1"/>
</dbReference>
<accession>A0AAU9EBN1</accession>
<dbReference type="InterPro" id="IPR033412">
    <property type="entry name" value="PFOR_II"/>
</dbReference>
<dbReference type="EMBL" id="AP028679">
    <property type="protein sequence ID" value="BEQ14538.1"/>
    <property type="molecule type" value="Genomic_DNA"/>
</dbReference>
<dbReference type="CDD" id="cd07034">
    <property type="entry name" value="TPP_PYR_PFOR_IOR-alpha_like"/>
    <property type="match status" value="1"/>
</dbReference>
<dbReference type="KEGG" id="dmp:FAK_16040"/>
<dbReference type="SUPFAM" id="SSF52922">
    <property type="entry name" value="TK C-terminal domain-like"/>
    <property type="match status" value="1"/>
</dbReference>
<evidence type="ECO:0000256" key="1">
    <source>
        <dbReference type="ARBA" id="ARBA00023002"/>
    </source>
</evidence>
<protein>
    <submittedName>
        <fullName evidence="5">2-oxoglutarate ferredoxin oxidoreductase subunit alpha</fullName>
    </submittedName>
</protein>
<dbReference type="InterPro" id="IPR052368">
    <property type="entry name" value="2-oxoacid_oxidoreductase"/>
</dbReference>
<dbReference type="Pfam" id="PF01855">
    <property type="entry name" value="POR_N"/>
    <property type="match status" value="1"/>
</dbReference>